<organism evidence="3 4">
    <name type="scientific">Hymenoscyphus albidus</name>
    <dbReference type="NCBI Taxonomy" id="595503"/>
    <lineage>
        <taxon>Eukaryota</taxon>
        <taxon>Fungi</taxon>
        <taxon>Dikarya</taxon>
        <taxon>Ascomycota</taxon>
        <taxon>Pezizomycotina</taxon>
        <taxon>Leotiomycetes</taxon>
        <taxon>Helotiales</taxon>
        <taxon>Helotiaceae</taxon>
        <taxon>Hymenoscyphus</taxon>
    </lineage>
</organism>
<evidence type="ECO:0000313" key="4">
    <source>
        <dbReference type="Proteomes" id="UP000701801"/>
    </source>
</evidence>
<feature type="region of interest" description="Disordered" evidence="1">
    <location>
        <begin position="1"/>
        <end position="24"/>
    </location>
</feature>
<keyword evidence="2" id="KW-0472">Membrane</keyword>
<dbReference type="EMBL" id="CAJVRM010000041">
    <property type="protein sequence ID" value="CAG8972268.1"/>
    <property type="molecule type" value="Genomic_DNA"/>
</dbReference>
<feature type="transmembrane region" description="Helical" evidence="2">
    <location>
        <begin position="68"/>
        <end position="87"/>
    </location>
</feature>
<name>A0A9N9PRC2_9HELO</name>
<keyword evidence="4" id="KW-1185">Reference proteome</keyword>
<keyword evidence="2" id="KW-1133">Transmembrane helix</keyword>
<sequence>MASEKSHDVTPNSSPEELSGFPADRSDIIPLRTLSLVSAVDLEAQRRERNPSGITLELRWQTPQQLTIHHFLLVVHLSLYASTMVAYGL</sequence>
<keyword evidence="2" id="KW-0812">Transmembrane</keyword>
<evidence type="ECO:0000313" key="3">
    <source>
        <dbReference type="EMBL" id="CAG8972268.1"/>
    </source>
</evidence>
<proteinExistence type="predicted"/>
<protein>
    <submittedName>
        <fullName evidence="3">Uncharacterized protein</fullName>
    </submittedName>
</protein>
<accession>A0A9N9PRC2</accession>
<gene>
    <name evidence="3" type="ORF">HYALB_00001666</name>
</gene>
<dbReference type="AlphaFoldDB" id="A0A9N9PRC2"/>
<dbReference type="Proteomes" id="UP000701801">
    <property type="component" value="Unassembled WGS sequence"/>
</dbReference>
<evidence type="ECO:0000256" key="1">
    <source>
        <dbReference type="SAM" id="MobiDB-lite"/>
    </source>
</evidence>
<evidence type="ECO:0000256" key="2">
    <source>
        <dbReference type="SAM" id="Phobius"/>
    </source>
</evidence>
<comment type="caution">
    <text evidence="3">The sequence shown here is derived from an EMBL/GenBank/DDBJ whole genome shotgun (WGS) entry which is preliminary data.</text>
</comment>
<reference evidence="3" key="1">
    <citation type="submission" date="2021-07" db="EMBL/GenBank/DDBJ databases">
        <authorList>
            <person name="Durling M."/>
        </authorList>
    </citation>
    <scope>NUCLEOTIDE SEQUENCE</scope>
</reference>